<accession>A0A2K8TA07</accession>
<evidence type="ECO:0000313" key="2">
    <source>
        <dbReference type="Proteomes" id="UP000232003"/>
    </source>
</evidence>
<gene>
    <name evidence="1" type="ORF">COO91_10718</name>
</gene>
<sequence length="39" mass="4195">MALAIIASCDRSQVYPEQKFLKGRLEADLGGIVFPGGNE</sequence>
<name>A0A2K8TA07_9NOSO</name>
<keyword evidence="1" id="KW-0614">Plasmid</keyword>
<protein>
    <submittedName>
        <fullName evidence="1">Uncharacterized protein</fullName>
    </submittedName>
</protein>
<dbReference type="AlphaFoldDB" id="A0A2K8TA07"/>
<dbReference type="KEGG" id="nfl:COO91_10718"/>
<keyword evidence="2" id="KW-1185">Reference proteome</keyword>
<dbReference type="EMBL" id="CP024793">
    <property type="protein sequence ID" value="AUB44491.1"/>
    <property type="molecule type" value="Genomic_DNA"/>
</dbReference>
<proteinExistence type="predicted"/>
<evidence type="ECO:0000313" key="1">
    <source>
        <dbReference type="EMBL" id="AUB44491.1"/>
    </source>
</evidence>
<geneLocation type="plasmid" evidence="2">
    <name>pnfsy08</name>
</geneLocation>
<organism evidence="1 2">
    <name type="scientific">Nostoc flagelliforme CCNUN1</name>
    <dbReference type="NCBI Taxonomy" id="2038116"/>
    <lineage>
        <taxon>Bacteria</taxon>
        <taxon>Bacillati</taxon>
        <taxon>Cyanobacteriota</taxon>
        <taxon>Cyanophyceae</taxon>
        <taxon>Nostocales</taxon>
        <taxon>Nostocaceae</taxon>
        <taxon>Nostoc</taxon>
    </lineage>
</organism>
<dbReference type="Proteomes" id="UP000232003">
    <property type="component" value="Plasmid pNFSY08"/>
</dbReference>
<reference evidence="1 2" key="1">
    <citation type="submission" date="2017-11" db="EMBL/GenBank/DDBJ databases">
        <title>Complete genome of a free-living desiccation-tolerant cyanobacterium and its photosynthetic adaptation to extreme terrestrial habitat.</title>
        <authorList>
            <person name="Shang J."/>
        </authorList>
    </citation>
    <scope>NUCLEOTIDE SEQUENCE [LARGE SCALE GENOMIC DNA]</scope>
    <source>
        <strain evidence="1 2">CCNUN1</strain>
        <plasmid evidence="2">pnfsy08</plasmid>
    </source>
</reference>